<gene>
    <name evidence="8" type="ORF">BUY44_01650</name>
    <name evidence="9" type="ORF">BUY47_10280</name>
    <name evidence="10" type="ORF">BUY48_03590</name>
</gene>
<comment type="similarity">
    <text evidence="2">Belongs to the staphylococcal hemolytic protein family.</text>
</comment>
<reference evidence="10" key="2">
    <citation type="submission" date="2018-03" db="EMBL/GenBank/DDBJ databases">
        <authorList>
            <person name="Keele B.F."/>
        </authorList>
    </citation>
    <scope>NUCLEOTIDE SEQUENCE</scope>
    <source>
        <strain evidence="10">SNUC 4143</strain>
        <strain evidence="8">SNUC 761</strain>
    </source>
</reference>
<reference evidence="9" key="3">
    <citation type="submission" date="2018-03" db="EMBL/GenBank/DDBJ databases">
        <authorList>
            <person name="Naushad S."/>
        </authorList>
    </citation>
    <scope>NUCLEOTIDE SEQUENCE</scope>
    <source>
        <strain evidence="9">SNUC 1409</strain>
    </source>
</reference>
<evidence type="ECO:0000256" key="5">
    <source>
        <dbReference type="ARBA" id="ARBA00022735"/>
    </source>
</evidence>
<dbReference type="OrthoDB" id="2401404at2"/>
<evidence type="ECO:0000256" key="3">
    <source>
        <dbReference type="ARBA" id="ARBA00022525"/>
    </source>
</evidence>
<dbReference type="EMBL" id="PYZH01000013">
    <property type="protein sequence ID" value="PTF16221.1"/>
    <property type="molecule type" value="Genomic_DNA"/>
</dbReference>
<dbReference type="Proteomes" id="UP000243350">
    <property type="component" value="Unassembled WGS sequence"/>
</dbReference>
<keyword evidence="7" id="KW-0843">Virulence</keyword>
<evidence type="ECO:0000313" key="8">
    <source>
        <dbReference type="EMBL" id="PTE74444.1"/>
    </source>
</evidence>
<dbReference type="GO" id="GO:0090729">
    <property type="term" value="F:toxin activity"/>
    <property type="evidence" value="ECO:0007669"/>
    <property type="project" value="UniProtKB-KW"/>
</dbReference>
<sequence>MKIVQAISDAVQAGQNQDWAKLGTSIVGILENGISFLGKIFGF</sequence>
<protein>
    <submittedName>
        <fullName evidence="10">Beta-class phenol-soluble modulin</fullName>
    </submittedName>
</protein>
<dbReference type="GO" id="GO:0005576">
    <property type="term" value="C:extracellular region"/>
    <property type="evidence" value="ECO:0007669"/>
    <property type="project" value="UniProtKB-SubCell"/>
</dbReference>
<keyword evidence="4" id="KW-0800">Toxin</keyword>
<name>A0A2K4DGH9_9STAP</name>
<evidence type="ECO:0000313" key="10">
    <source>
        <dbReference type="EMBL" id="PTF16221.1"/>
    </source>
</evidence>
<dbReference type="EMBL" id="PYZL01000005">
    <property type="protein sequence ID" value="PTE74444.1"/>
    <property type="molecule type" value="Genomic_DNA"/>
</dbReference>
<evidence type="ECO:0000313" key="13">
    <source>
        <dbReference type="Proteomes" id="UP000243350"/>
    </source>
</evidence>
<dbReference type="EMBL" id="PYZI01000014">
    <property type="protein sequence ID" value="PTF13143.1"/>
    <property type="molecule type" value="Genomic_DNA"/>
</dbReference>
<evidence type="ECO:0000313" key="12">
    <source>
        <dbReference type="Proteomes" id="UP000242547"/>
    </source>
</evidence>
<keyword evidence="6" id="KW-0204">Cytolysis</keyword>
<evidence type="ECO:0000256" key="6">
    <source>
        <dbReference type="ARBA" id="ARBA00022852"/>
    </source>
</evidence>
<reference evidence="11 12" key="1">
    <citation type="journal article" date="2016" name="Front. Microbiol.">
        <title>Comprehensive Phylogenetic Analysis of Bovine Non-aureus Staphylococci Species Based on Whole-Genome Sequencing.</title>
        <authorList>
            <person name="Naushad S."/>
            <person name="Barkema H.W."/>
            <person name="Luby C."/>
            <person name="Condas L.A."/>
            <person name="Nobrega D.B."/>
            <person name="Carson D.A."/>
            <person name="De Buck J."/>
        </authorList>
    </citation>
    <scope>NUCLEOTIDE SEQUENCE [LARGE SCALE GENOMIC DNA]</scope>
    <source>
        <strain evidence="9 11">SNUC 1409</strain>
        <strain evidence="10 13">SNUC 4143</strain>
        <strain evidence="8 12">SNUC 761</strain>
    </source>
</reference>
<evidence type="ECO:0000256" key="4">
    <source>
        <dbReference type="ARBA" id="ARBA00022656"/>
    </source>
</evidence>
<organism evidence="10 13">
    <name type="scientific">Staphylococcus devriesei</name>
    <dbReference type="NCBI Taxonomy" id="586733"/>
    <lineage>
        <taxon>Bacteria</taxon>
        <taxon>Bacillati</taxon>
        <taxon>Bacillota</taxon>
        <taxon>Bacilli</taxon>
        <taxon>Bacillales</taxon>
        <taxon>Staphylococcaceae</taxon>
        <taxon>Staphylococcus</taxon>
    </lineage>
</organism>
<evidence type="ECO:0000256" key="2">
    <source>
        <dbReference type="ARBA" id="ARBA00006367"/>
    </source>
</evidence>
<keyword evidence="5" id="KW-0354">Hemolysis</keyword>
<dbReference type="AlphaFoldDB" id="A0A2K4DGH9"/>
<dbReference type="Pfam" id="PF05480">
    <property type="entry name" value="PSMbeta"/>
    <property type="match status" value="1"/>
</dbReference>
<dbReference type="InterPro" id="IPR008846">
    <property type="entry name" value="PSMbeta"/>
</dbReference>
<proteinExistence type="inferred from homology"/>
<comment type="subcellular location">
    <subcellularLocation>
        <location evidence="1">Secreted</location>
    </subcellularLocation>
</comment>
<keyword evidence="3" id="KW-0964">Secreted</keyword>
<dbReference type="RefSeq" id="WP_103167485.1">
    <property type="nucleotide sequence ID" value="NZ_CP130489.1"/>
</dbReference>
<dbReference type="Proteomes" id="UP000242088">
    <property type="component" value="Unassembled WGS sequence"/>
</dbReference>
<comment type="caution">
    <text evidence="10">The sequence shown here is derived from an EMBL/GenBank/DDBJ whole genome shotgun (WGS) entry which is preliminary data.</text>
</comment>
<keyword evidence="11" id="KW-1185">Reference proteome</keyword>
<evidence type="ECO:0000256" key="1">
    <source>
        <dbReference type="ARBA" id="ARBA00004613"/>
    </source>
</evidence>
<dbReference type="GO" id="GO:0031640">
    <property type="term" value="P:killing of cells of another organism"/>
    <property type="evidence" value="ECO:0007669"/>
    <property type="project" value="UniProtKB-KW"/>
</dbReference>
<evidence type="ECO:0000313" key="11">
    <source>
        <dbReference type="Proteomes" id="UP000242088"/>
    </source>
</evidence>
<accession>A0A2K4DGH9</accession>
<evidence type="ECO:0000313" key="9">
    <source>
        <dbReference type="EMBL" id="PTF13143.1"/>
    </source>
</evidence>
<dbReference type="GeneID" id="48888246"/>
<evidence type="ECO:0000256" key="7">
    <source>
        <dbReference type="ARBA" id="ARBA00023026"/>
    </source>
</evidence>
<dbReference type="Proteomes" id="UP000242547">
    <property type="component" value="Unassembled WGS sequence"/>
</dbReference>